<dbReference type="InterPro" id="IPR019448">
    <property type="entry name" value="NT-C2"/>
</dbReference>
<dbReference type="Pfam" id="PF10358">
    <property type="entry name" value="NT-C2"/>
    <property type="match status" value="1"/>
</dbReference>
<feature type="region of interest" description="Disordered" evidence="2">
    <location>
        <begin position="238"/>
        <end position="259"/>
    </location>
</feature>
<feature type="domain" description="C2 NT-type" evidence="3">
    <location>
        <begin position="1"/>
        <end position="136"/>
    </location>
</feature>
<evidence type="ECO:0000313" key="5">
    <source>
        <dbReference type="Proteomes" id="UP001626550"/>
    </source>
</evidence>
<dbReference type="PANTHER" id="PTHR21456">
    <property type="entry name" value="FAMILY WITH SEQUENCE SIMILARITY 102"/>
    <property type="match status" value="1"/>
</dbReference>
<comment type="caution">
    <text evidence="4">The sequence shown here is derived from an EMBL/GenBank/DDBJ whole genome shotgun (WGS) entry which is preliminary data.</text>
</comment>
<keyword evidence="5" id="KW-1185">Reference proteome</keyword>
<evidence type="ECO:0000256" key="1">
    <source>
        <dbReference type="ARBA" id="ARBA00034780"/>
    </source>
</evidence>
<evidence type="ECO:0000313" key="4">
    <source>
        <dbReference type="EMBL" id="KAL3309572.1"/>
    </source>
</evidence>
<dbReference type="InterPro" id="IPR039931">
    <property type="entry name" value="EEIG1/2-like"/>
</dbReference>
<evidence type="ECO:0000259" key="3">
    <source>
        <dbReference type="PROSITE" id="PS51840"/>
    </source>
</evidence>
<gene>
    <name evidence="4" type="ORF">Ciccas_011880</name>
</gene>
<evidence type="ECO:0000256" key="2">
    <source>
        <dbReference type="SAM" id="MobiDB-lite"/>
    </source>
</evidence>
<dbReference type="Proteomes" id="UP001626550">
    <property type="component" value="Unassembled WGS sequence"/>
</dbReference>
<dbReference type="EMBL" id="JBJKFK010003769">
    <property type="protein sequence ID" value="KAL3309572.1"/>
    <property type="molecule type" value="Genomic_DNA"/>
</dbReference>
<protein>
    <recommendedName>
        <fullName evidence="3">C2 NT-type domain-containing protein</fullName>
    </recommendedName>
</protein>
<dbReference type="AlphaFoldDB" id="A0ABD2PPZ3"/>
<reference evidence="4 5" key="1">
    <citation type="submission" date="2024-11" db="EMBL/GenBank/DDBJ databases">
        <title>Adaptive evolution of stress response genes in parasites aligns with host niche diversity.</title>
        <authorList>
            <person name="Hahn C."/>
            <person name="Resl P."/>
        </authorList>
    </citation>
    <scope>NUCLEOTIDE SEQUENCE [LARGE SCALE GENOMIC DNA]</scope>
    <source>
        <strain evidence="4">EGGRZ-B1_66</strain>
        <tissue evidence="4">Body</tissue>
    </source>
</reference>
<accession>A0ABD2PPZ3</accession>
<comment type="similarity">
    <text evidence="1">Belongs to the EEIG family.</text>
</comment>
<name>A0ABD2PPZ3_9PLAT</name>
<organism evidence="4 5">
    <name type="scientific">Cichlidogyrus casuarinus</name>
    <dbReference type="NCBI Taxonomy" id="1844966"/>
    <lineage>
        <taxon>Eukaryota</taxon>
        <taxon>Metazoa</taxon>
        <taxon>Spiralia</taxon>
        <taxon>Lophotrochozoa</taxon>
        <taxon>Platyhelminthes</taxon>
        <taxon>Monogenea</taxon>
        <taxon>Monopisthocotylea</taxon>
        <taxon>Dactylogyridea</taxon>
        <taxon>Ancyrocephalidae</taxon>
        <taxon>Cichlidogyrus</taxon>
    </lineage>
</organism>
<sequence length="259" mass="28419">MNCAVFRARKKMVADVTIHISELTYAPYFNGVLFTKLRILQSRGTSQYSCNEHNFRCKLQLNGASDVLEPKYLKVSVRKESDSGKSYSKLGYVLINLACFASPPALTHQRKYILEGYSVTGRQDNSLLALSIRVEILSPNFSFSTPAEDKSKCLHCITNQCNSVSSQGHARRPTLNAAENLNNISSELASTSSNSATTHTDKLESPDLDQLADTLSDQPSPNDLFDSVSACVPASTRSFSSNWPGASKSKACSDENLFK</sequence>
<proteinExistence type="inferred from homology"/>
<dbReference type="PANTHER" id="PTHR21456:SF1">
    <property type="entry name" value="C2 NT-TYPE DOMAIN-CONTAINING PROTEIN"/>
    <property type="match status" value="1"/>
</dbReference>
<dbReference type="PROSITE" id="PS51840">
    <property type="entry name" value="C2_NT"/>
    <property type="match status" value="1"/>
</dbReference>